<proteinExistence type="predicted"/>
<dbReference type="RefSeq" id="WP_344962091.1">
    <property type="nucleotide sequence ID" value="NZ_BAAAXZ010000066.1"/>
</dbReference>
<dbReference type="InterPro" id="IPR008884">
    <property type="entry name" value="TylF_MeTrfase"/>
</dbReference>
<name>A0ABP6J7V3_STRTU</name>
<comment type="caution">
    <text evidence="1">The sequence shown here is derived from an EMBL/GenBank/DDBJ whole genome shotgun (WGS) entry which is preliminary data.</text>
</comment>
<dbReference type="InterPro" id="IPR029063">
    <property type="entry name" value="SAM-dependent_MTases_sf"/>
</dbReference>
<organism evidence="1 2">
    <name type="scientific">Streptomyces thioluteus</name>
    <dbReference type="NCBI Taxonomy" id="66431"/>
    <lineage>
        <taxon>Bacteria</taxon>
        <taxon>Bacillati</taxon>
        <taxon>Actinomycetota</taxon>
        <taxon>Actinomycetes</taxon>
        <taxon>Kitasatosporales</taxon>
        <taxon>Streptomycetaceae</taxon>
        <taxon>Streptomyces</taxon>
    </lineage>
</organism>
<dbReference type="EMBL" id="BAAAXZ010000066">
    <property type="protein sequence ID" value="GAA2921859.1"/>
    <property type="molecule type" value="Genomic_DNA"/>
</dbReference>
<gene>
    <name evidence="1" type="ORF">GCM10020221_17560</name>
</gene>
<evidence type="ECO:0000313" key="2">
    <source>
        <dbReference type="Proteomes" id="UP001501102"/>
    </source>
</evidence>
<protein>
    <recommendedName>
        <fullName evidence="3">Methyltransferase</fullName>
    </recommendedName>
</protein>
<dbReference type="SUPFAM" id="SSF53335">
    <property type="entry name" value="S-adenosyl-L-methionine-dependent methyltransferases"/>
    <property type="match status" value="1"/>
</dbReference>
<evidence type="ECO:0008006" key="3">
    <source>
        <dbReference type="Google" id="ProtNLM"/>
    </source>
</evidence>
<dbReference type="Proteomes" id="UP001501102">
    <property type="component" value="Unassembled WGS sequence"/>
</dbReference>
<dbReference type="Pfam" id="PF05711">
    <property type="entry name" value="TylF"/>
    <property type="match status" value="1"/>
</dbReference>
<sequence>MAQLAASNAVMYELAAENPNMTDLDRLTNLYWALCSTLRAGIPGDIVELGCNAGLTSVLLEMVLEAEGGTGRTLHLYDSFDGLPAPSPADRYLKKGDCKATEADVLAAFARRDLRPPEIHAGWFEDSLPRHLPDRVAFAYLDGDFYESILTGLTHVWPRLSPGGSVIVDDYCDRGLSPRAWDGLPGVKKACDAFFADVPAGRRVLVGAGDLAFAEFRKTVESRGAGGTGAAPAPAPSPDR</sequence>
<evidence type="ECO:0000313" key="1">
    <source>
        <dbReference type="EMBL" id="GAA2921859.1"/>
    </source>
</evidence>
<reference evidence="2" key="1">
    <citation type="journal article" date="2019" name="Int. J. Syst. Evol. Microbiol.">
        <title>The Global Catalogue of Microorganisms (GCM) 10K type strain sequencing project: providing services to taxonomists for standard genome sequencing and annotation.</title>
        <authorList>
            <consortium name="The Broad Institute Genomics Platform"/>
            <consortium name="The Broad Institute Genome Sequencing Center for Infectious Disease"/>
            <person name="Wu L."/>
            <person name="Ma J."/>
        </authorList>
    </citation>
    <scope>NUCLEOTIDE SEQUENCE [LARGE SCALE GENOMIC DNA]</scope>
    <source>
        <strain evidence="2">JCM 4087</strain>
    </source>
</reference>
<accession>A0ABP6J7V3</accession>
<dbReference type="Gene3D" id="3.40.50.150">
    <property type="entry name" value="Vaccinia Virus protein VP39"/>
    <property type="match status" value="1"/>
</dbReference>
<keyword evidence="2" id="KW-1185">Reference proteome</keyword>
<dbReference type="PANTHER" id="PTHR40036:SF1">
    <property type="entry name" value="MACROCIN O-METHYLTRANSFERASE"/>
    <property type="match status" value="1"/>
</dbReference>
<dbReference type="PANTHER" id="PTHR40036">
    <property type="entry name" value="MACROCIN O-METHYLTRANSFERASE"/>
    <property type="match status" value="1"/>
</dbReference>